<sequence length="1148" mass="125805">MVTKLSIRAFLGLVFTLNIAFAEPTNAQVKSIKEVEISLELDNLKLIDVFNEIENITDYHFSYSSNKINLNSPVSLHFKNASVEKILLEISNQKGLKFRQTNNSIGVYISETEKSEEKVSINITDLIVNGKITDEKGLPLIGVTVVEKGTVNGTVSDVNGNYSLQVANDATLVFSFIGFISQEIKVDARSELNVQMIEDVESLSEVVVIGYGEVKREDLTGSIGTVSQKEIKQLAVISLDQGIQGRVPGVQVTQSSAEPGGGVSVRIRGINSINGTNEPLYVIDGIPIINNDGAVAASNGGRGNVASNALSSINPNDIQSMEILKDASATAIYGARGANGVVIITTTKGKAGKTNVNFDSYYGVQSVANTYDLADAQTYAKWANEFALNQGESPYFSEQQIDSLGSAGTDWQDEIYRTAPIQNHQISVSGGNNKTTFYMSTNYFKQDGVVKESSFERVTLRLNLDHYVNDKLKIGNSLMLSGLQNRRVPTNGNSDGATAAAQSALPIMPVYNQDGSYMLIQDFQQLVPDNLMIADVQPNPVSKIRETTDIERTNTVLANIYAQYELLEGLKFKVSVGANISDRGRDTYFSQLSDEGRNAGGRAIVGNSERRIFLNENTLSYNRLFGKHEIQGVAGFTAQYENLSNNFIANSGFGIDDADLNINDIGSGTQVGGPTVNSFKSEESLASFLARIVYSYDDRYLFTFTSRADGSSKFSKGNKWGFFPSAAIGWKISNEDFMSGMTKINNLKIRGSYGQSGFQEINPYQSLAQYRSQNYSFDNTQVVGYEPLIPASSDLSWQTTEQLDIGLDVGLFSNRLTFSADYYIKNTSDLLLFINLPANTGYSSPLALNIGEVRNTGWEFSLGTNLDIGELMWSSNLNFSGNKNEVLSLGSQQRIFGGQISSDRKDDGNLTQVGEPVGVFFGYRTDGIFANDSEVEAHTSIVDGVAVQIQPNAKAGERRFVDVNGDGRIDGDDRVEIGDPYPEFIFGWSNNLYYKNFDLSFFFQGTYGNEILNVASEVLRENDPETNILVERYTDRWTPDNLGAKYPKAGAQNPISGGSGGFGDYTVEDGSYLRLRDVTLGFTPKLDNVKWISRVRIYASIQNAFTITNYSGVNPENSSFGQNATNFGIDVGGYPMARIYRLGVNFNL</sequence>
<dbReference type="InterPro" id="IPR012910">
    <property type="entry name" value="Plug_dom"/>
</dbReference>
<evidence type="ECO:0000256" key="8">
    <source>
        <dbReference type="ARBA" id="ARBA00023136"/>
    </source>
</evidence>
<feature type="chain" id="PRO_5032779852" evidence="12">
    <location>
        <begin position="23"/>
        <end position="1148"/>
    </location>
</feature>
<evidence type="ECO:0000256" key="4">
    <source>
        <dbReference type="ARBA" id="ARBA00022496"/>
    </source>
</evidence>
<evidence type="ECO:0000256" key="12">
    <source>
        <dbReference type="SAM" id="SignalP"/>
    </source>
</evidence>
<evidence type="ECO:0000256" key="9">
    <source>
        <dbReference type="ARBA" id="ARBA00023237"/>
    </source>
</evidence>
<dbReference type="Gene3D" id="2.170.130.10">
    <property type="entry name" value="TonB-dependent receptor, plug domain"/>
    <property type="match status" value="1"/>
</dbReference>
<dbReference type="AlphaFoldDB" id="A0A848J322"/>
<dbReference type="RefSeq" id="WP_169680949.1">
    <property type="nucleotide sequence ID" value="NZ_JABBNU010000005.1"/>
</dbReference>
<dbReference type="InterPro" id="IPR036942">
    <property type="entry name" value="Beta-barrel_TonB_sf"/>
</dbReference>
<keyword evidence="6" id="KW-0408">Iron</keyword>
<gene>
    <name evidence="16" type="ORF">HH304_10035</name>
</gene>
<dbReference type="InterPro" id="IPR023997">
    <property type="entry name" value="TonB-dep_OMP_SusC/RagA_CS"/>
</dbReference>
<dbReference type="NCBIfam" id="TIGR04057">
    <property type="entry name" value="SusC_RagA_signa"/>
    <property type="match status" value="1"/>
</dbReference>
<comment type="caution">
    <text evidence="16">The sequence shown here is derived from an EMBL/GenBank/DDBJ whole genome shotgun (WGS) entry which is preliminary data.</text>
</comment>
<dbReference type="InterPro" id="IPR000531">
    <property type="entry name" value="Beta-barrel_TonB"/>
</dbReference>
<keyword evidence="9 10" id="KW-0998">Cell outer membrane</keyword>
<dbReference type="GO" id="GO:0006826">
    <property type="term" value="P:iron ion transport"/>
    <property type="evidence" value="ECO:0007669"/>
    <property type="project" value="UniProtKB-KW"/>
</dbReference>
<keyword evidence="4" id="KW-0406">Ion transport</keyword>
<keyword evidence="8 10" id="KW-0472">Membrane</keyword>
<dbReference type="SUPFAM" id="SSF56935">
    <property type="entry name" value="Porins"/>
    <property type="match status" value="1"/>
</dbReference>
<evidence type="ECO:0000256" key="7">
    <source>
        <dbReference type="ARBA" id="ARBA00023077"/>
    </source>
</evidence>
<evidence type="ECO:0000256" key="11">
    <source>
        <dbReference type="RuleBase" id="RU003357"/>
    </source>
</evidence>
<dbReference type="Pfam" id="PF00593">
    <property type="entry name" value="TonB_dep_Rec_b-barrel"/>
    <property type="match status" value="1"/>
</dbReference>
<evidence type="ECO:0000259" key="14">
    <source>
        <dbReference type="Pfam" id="PF07660"/>
    </source>
</evidence>
<comment type="similarity">
    <text evidence="10 11">Belongs to the TonB-dependent receptor family.</text>
</comment>
<evidence type="ECO:0000313" key="17">
    <source>
        <dbReference type="Proteomes" id="UP000559010"/>
    </source>
</evidence>
<dbReference type="SUPFAM" id="SSF49464">
    <property type="entry name" value="Carboxypeptidase regulatory domain-like"/>
    <property type="match status" value="1"/>
</dbReference>
<comment type="subcellular location">
    <subcellularLocation>
        <location evidence="1 10">Cell outer membrane</location>
        <topology evidence="1 10">Multi-pass membrane protein</topology>
    </subcellularLocation>
</comment>
<organism evidence="16 17">
    <name type="scientific">Marinigracilibium pacificum</name>
    <dbReference type="NCBI Taxonomy" id="2729599"/>
    <lineage>
        <taxon>Bacteria</taxon>
        <taxon>Pseudomonadati</taxon>
        <taxon>Bacteroidota</taxon>
        <taxon>Cytophagia</taxon>
        <taxon>Cytophagales</taxon>
        <taxon>Flammeovirgaceae</taxon>
        <taxon>Marinigracilibium</taxon>
    </lineage>
</organism>
<feature type="domain" description="Secretin/TonB short N-terminal" evidence="14">
    <location>
        <begin position="59"/>
        <end position="107"/>
    </location>
</feature>
<dbReference type="NCBIfam" id="TIGR04056">
    <property type="entry name" value="OMP_RagA_SusC"/>
    <property type="match status" value="1"/>
</dbReference>
<proteinExistence type="inferred from homology"/>
<reference evidence="16 17" key="1">
    <citation type="submission" date="2020-04" db="EMBL/GenBank/DDBJ databases">
        <title>Flammeovirgaceae bacterium KN852 isolated from deep sea.</title>
        <authorList>
            <person name="Zhang D.-C."/>
        </authorList>
    </citation>
    <scope>NUCLEOTIDE SEQUENCE [LARGE SCALE GENOMIC DNA]</scope>
    <source>
        <strain evidence="16 17">KN852</strain>
    </source>
</reference>
<dbReference type="PROSITE" id="PS52016">
    <property type="entry name" value="TONB_DEPENDENT_REC_3"/>
    <property type="match status" value="1"/>
</dbReference>
<accession>A0A848J322</accession>
<dbReference type="InterPro" id="IPR037066">
    <property type="entry name" value="Plug_dom_sf"/>
</dbReference>
<keyword evidence="16" id="KW-0675">Receptor</keyword>
<evidence type="ECO:0000256" key="1">
    <source>
        <dbReference type="ARBA" id="ARBA00004571"/>
    </source>
</evidence>
<evidence type="ECO:0000259" key="15">
    <source>
        <dbReference type="Pfam" id="PF07715"/>
    </source>
</evidence>
<dbReference type="Pfam" id="PF07715">
    <property type="entry name" value="Plug"/>
    <property type="match status" value="1"/>
</dbReference>
<dbReference type="InterPro" id="IPR008969">
    <property type="entry name" value="CarboxyPept-like_regulatory"/>
</dbReference>
<keyword evidence="5 10" id="KW-0812">Transmembrane</keyword>
<evidence type="ECO:0000313" key="16">
    <source>
        <dbReference type="EMBL" id="NMM48739.1"/>
    </source>
</evidence>
<feature type="signal peptide" evidence="12">
    <location>
        <begin position="1"/>
        <end position="22"/>
    </location>
</feature>
<dbReference type="InterPro" id="IPR023996">
    <property type="entry name" value="TonB-dep_OMP_SusC/RagA"/>
</dbReference>
<dbReference type="InterPro" id="IPR011662">
    <property type="entry name" value="Secretin/TonB_short_N"/>
</dbReference>
<keyword evidence="12" id="KW-0732">Signal</keyword>
<keyword evidence="7 11" id="KW-0798">TonB box</keyword>
<feature type="domain" description="TonB-dependent receptor plug" evidence="15">
    <location>
        <begin position="216"/>
        <end position="341"/>
    </location>
</feature>
<keyword evidence="3 10" id="KW-1134">Transmembrane beta strand</keyword>
<evidence type="ECO:0000259" key="13">
    <source>
        <dbReference type="Pfam" id="PF00593"/>
    </source>
</evidence>
<dbReference type="InterPro" id="IPR039426">
    <property type="entry name" value="TonB-dep_rcpt-like"/>
</dbReference>
<evidence type="ECO:0000256" key="3">
    <source>
        <dbReference type="ARBA" id="ARBA00022452"/>
    </source>
</evidence>
<dbReference type="EMBL" id="JABBNU010000005">
    <property type="protein sequence ID" value="NMM48739.1"/>
    <property type="molecule type" value="Genomic_DNA"/>
</dbReference>
<name>A0A848J322_9BACT</name>
<keyword evidence="4" id="KW-0410">Iron transport</keyword>
<protein>
    <submittedName>
        <fullName evidence="16">TonB-dependent receptor</fullName>
    </submittedName>
</protein>
<dbReference type="Proteomes" id="UP000559010">
    <property type="component" value="Unassembled WGS sequence"/>
</dbReference>
<keyword evidence="17" id="KW-1185">Reference proteome</keyword>
<keyword evidence="2 10" id="KW-0813">Transport</keyword>
<evidence type="ECO:0000256" key="10">
    <source>
        <dbReference type="PROSITE-ProRule" id="PRU01360"/>
    </source>
</evidence>
<evidence type="ECO:0000256" key="6">
    <source>
        <dbReference type="ARBA" id="ARBA00023004"/>
    </source>
</evidence>
<dbReference type="Gene3D" id="2.60.40.1120">
    <property type="entry name" value="Carboxypeptidase-like, regulatory domain"/>
    <property type="match status" value="1"/>
</dbReference>
<dbReference type="GO" id="GO:0009279">
    <property type="term" value="C:cell outer membrane"/>
    <property type="evidence" value="ECO:0007669"/>
    <property type="project" value="UniProtKB-SubCell"/>
</dbReference>
<evidence type="ECO:0000256" key="5">
    <source>
        <dbReference type="ARBA" id="ARBA00022692"/>
    </source>
</evidence>
<dbReference type="Pfam" id="PF13715">
    <property type="entry name" value="CarbopepD_reg_2"/>
    <property type="match status" value="1"/>
</dbReference>
<dbReference type="Gene3D" id="2.40.170.20">
    <property type="entry name" value="TonB-dependent receptor, beta-barrel domain"/>
    <property type="match status" value="1"/>
</dbReference>
<evidence type="ECO:0000256" key="2">
    <source>
        <dbReference type="ARBA" id="ARBA00022448"/>
    </source>
</evidence>
<dbReference type="FunFam" id="2.170.130.10:FF:000008">
    <property type="entry name" value="SusC/RagA family TonB-linked outer membrane protein"/>
    <property type="match status" value="1"/>
</dbReference>
<feature type="domain" description="TonB-dependent receptor-like beta-barrel" evidence="13">
    <location>
        <begin position="550"/>
        <end position="882"/>
    </location>
</feature>
<dbReference type="Pfam" id="PF07660">
    <property type="entry name" value="STN"/>
    <property type="match status" value="1"/>
</dbReference>